<accession>A0A848LE53</accession>
<dbReference type="InterPro" id="IPR029058">
    <property type="entry name" value="AB_hydrolase_fold"/>
</dbReference>
<dbReference type="Pfam" id="PF00561">
    <property type="entry name" value="Abhydrolase_1"/>
    <property type="match status" value="1"/>
</dbReference>
<dbReference type="PANTHER" id="PTHR43798">
    <property type="entry name" value="MONOACYLGLYCEROL LIPASE"/>
    <property type="match status" value="1"/>
</dbReference>
<dbReference type="GO" id="GO:0047372">
    <property type="term" value="F:monoacylglycerol lipase activity"/>
    <property type="evidence" value="ECO:0007669"/>
    <property type="project" value="TreeGrafter"/>
</dbReference>
<gene>
    <name evidence="2" type="ORF">HG543_17935</name>
</gene>
<dbReference type="Gene3D" id="3.40.50.1820">
    <property type="entry name" value="alpha/beta hydrolase"/>
    <property type="match status" value="1"/>
</dbReference>
<organism evidence="2 3">
    <name type="scientific">Pyxidicoccus fallax</name>
    <dbReference type="NCBI Taxonomy" id="394095"/>
    <lineage>
        <taxon>Bacteria</taxon>
        <taxon>Pseudomonadati</taxon>
        <taxon>Myxococcota</taxon>
        <taxon>Myxococcia</taxon>
        <taxon>Myxococcales</taxon>
        <taxon>Cystobacterineae</taxon>
        <taxon>Myxococcaceae</taxon>
        <taxon>Pyxidicoccus</taxon>
    </lineage>
</organism>
<proteinExistence type="predicted"/>
<comment type="caution">
    <text evidence="2">The sequence shown here is derived from an EMBL/GenBank/DDBJ whole genome shotgun (WGS) entry which is preliminary data.</text>
</comment>
<dbReference type="SUPFAM" id="SSF53474">
    <property type="entry name" value="alpha/beta-Hydrolases"/>
    <property type="match status" value="1"/>
</dbReference>
<sequence length="296" mass="32379">MRRVTVADGVELEVLDFGGRGPALVFLAGLGNTGHVFDELAPRLTSQRHVWALTRRGFGASSWPEQGYDTATLGADVIHALDGLGIERATLAGHSIAGGELTWVGLHFPQRVEKLIYLDAAYAHAEVDDLLKDLPSPPVPEPAPEDQASRAAVSAAVAREVGGRFPEEEIEQAHVFDATTGRLLGERRWPGALRRIREGRASLDFSSLRVPVLSLYVAYEGTRREEAFTGLELMSPAEQEKVRAVFPRLSQLLLAPQEAIRKLPGSKVVGLEGAEHYLWLTHPEQVVREMTDFLGP</sequence>
<reference evidence="2 3" key="1">
    <citation type="submission" date="2020-04" db="EMBL/GenBank/DDBJ databases">
        <title>Draft genome of Pyxidicoccus fallax type strain.</title>
        <authorList>
            <person name="Whitworth D.E."/>
        </authorList>
    </citation>
    <scope>NUCLEOTIDE SEQUENCE [LARGE SCALE GENOMIC DNA]</scope>
    <source>
        <strain evidence="2 3">DSM 14698</strain>
    </source>
</reference>
<evidence type="ECO:0000259" key="1">
    <source>
        <dbReference type="Pfam" id="PF00561"/>
    </source>
</evidence>
<keyword evidence="3" id="KW-1185">Reference proteome</keyword>
<evidence type="ECO:0000313" key="2">
    <source>
        <dbReference type="EMBL" id="NMO16726.1"/>
    </source>
</evidence>
<dbReference type="AlphaFoldDB" id="A0A848LE53"/>
<feature type="domain" description="AB hydrolase-1" evidence="1">
    <location>
        <begin position="22"/>
        <end position="135"/>
    </location>
</feature>
<dbReference type="GO" id="GO:0046464">
    <property type="term" value="P:acylglycerol catabolic process"/>
    <property type="evidence" value="ECO:0007669"/>
    <property type="project" value="TreeGrafter"/>
</dbReference>
<protein>
    <submittedName>
        <fullName evidence="2">Alpha/beta hydrolase</fullName>
    </submittedName>
</protein>
<dbReference type="Proteomes" id="UP000518300">
    <property type="component" value="Unassembled WGS sequence"/>
</dbReference>
<name>A0A848LE53_9BACT</name>
<keyword evidence="2" id="KW-0378">Hydrolase</keyword>
<dbReference type="PANTHER" id="PTHR43798:SF5">
    <property type="entry name" value="MONOACYLGLYCEROL LIPASE ABHD6"/>
    <property type="match status" value="1"/>
</dbReference>
<dbReference type="InterPro" id="IPR050266">
    <property type="entry name" value="AB_hydrolase_sf"/>
</dbReference>
<dbReference type="InterPro" id="IPR000073">
    <property type="entry name" value="AB_hydrolase_1"/>
</dbReference>
<evidence type="ECO:0000313" key="3">
    <source>
        <dbReference type="Proteomes" id="UP000518300"/>
    </source>
</evidence>
<dbReference type="GO" id="GO:0016020">
    <property type="term" value="C:membrane"/>
    <property type="evidence" value="ECO:0007669"/>
    <property type="project" value="TreeGrafter"/>
</dbReference>
<dbReference type="EMBL" id="JABBJJ010000076">
    <property type="protein sequence ID" value="NMO16726.1"/>
    <property type="molecule type" value="Genomic_DNA"/>
</dbReference>